<dbReference type="Gene3D" id="3.20.20.190">
    <property type="entry name" value="Phosphatidylinositol (PI) phosphodiesterase"/>
    <property type="match status" value="1"/>
</dbReference>
<organism evidence="5 7">
    <name type="scientific">Neotamlana nanhaiensis</name>
    <dbReference type="NCBI Taxonomy" id="1382798"/>
    <lineage>
        <taxon>Bacteria</taxon>
        <taxon>Pseudomonadati</taxon>
        <taxon>Bacteroidota</taxon>
        <taxon>Flavobacteriia</taxon>
        <taxon>Flavobacteriales</taxon>
        <taxon>Flavobacteriaceae</taxon>
        <taxon>Neotamlana</taxon>
    </lineage>
</organism>
<dbReference type="Proteomes" id="UP000032361">
    <property type="component" value="Unassembled WGS sequence"/>
</dbReference>
<evidence type="ECO:0000256" key="4">
    <source>
        <dbReference type="RuleBase" id="RU003946"/>
    </source>
</evidence>
<feature type="binding site" evidence="3">
    <location>
        <position position="355"/>
    </location>
    <ligand>
        <name>Mg(2+)</name>
        <dbReference type="ChEBI" id="CHEBI:18420"/>
    </ligand>
</feature>
<evidence type="ECO:0000313" key="6">
    <source>
        <dbReference type="EMBL" id="KJD32379.1"/>
    </source>
</evidence>
<dbReference type="SMART" id="SM00098">
    <property type="entry name" value="alkPPc"/>
    <property type="match status" value="1"/>
</dbReference>
<keyword evidence="3" id="KW-0862">Zinc</keyword>
<evidence type="ECO:0000256" key="1">
    <source>
        <dbReference type="ARBA" id="ARBA00022553"/>
    </source>
</evidence>
<dbReference type="InterPro" id="IPR001952">
    <property type="entry name" value="Alkaline_phosphatase"/>
</dbReference>
<feature type="binding site" evidence="3">
    <location>
        <position position="261"/>
    </location>
    <ligand>
        <name>Mg(2+)</name>
        <dbReference type="ChEBI" id="CHEBI:18420"/>
    </ligand>
</feature>
<reference evidence="5 7" key="1">
    <citation type="journal article" date="2015" name="Antonie Van Leeuwenhoek">
        <title>Tamlana nanhaiensis sp. nov., isolated from surface seawater collected from the South China Sea.</title>
        <authorList>
            <person name="Liu X."/>
            <person name="Lai Q."/>
            <person name="Du Y."/>
            <person name="Li G."/>
            <person name="Sun F."/>
            <person name="Shao Z."/>
        </authorList>
    </citation>
    <scope>NUCLEOTIDE SEQUENCE [LARGE SCALE GENOMIC DNA]</scope>
    <source>
        <strain evidence="5 7">FHC16</strain>
    </source>
</reference>
<dbReference type="PRINTS" id="PR00113">
    <property type="entry name" value="ALKPHPHTASE"/>
</dbReference>
<gene>
    <name evidence="5" type="ORF">PK35_10585</name>
    <name evidence="6" type="ORF">PK35_11470</name>
</gene>
<dbReference type="Pfam" id="PF00245">
    <property type="entry name" value="Alk_phosphatase"/>
    <property type="match status" value="3"/>
</dbReference>
<dbReference type="Gene3D" id="3.40.720.10">
    <property type="entry name" value="Alkaline Phosphatase, subunit A"/>
    <property type="match status" value="1"/>
</dbReference>
<dbReference type="InterPro" id="IPR017946">
    <property type="entry name" value="PLC-like_Pdiesterase_TIM-brl"/>
</dbReference>
<dbReference type="GO" id="GO:0006629">
    <property type="term" value="P:lipid metabolic process"/>
    <property type="evidence" value="ECO:0007669"/>
    <property type="project" value="InterPro"/>
</dbReference>
<keyword evidence="1" id="KW-0597">Phosphoprotein</keyword>
<evidence type="ECO:0000256" key="3">
    <source>
        <dbReference type="PIRSR" id="PIRSR601952-2"/>
    </source>
</evidence>
<dbReference type="CDD" id="cd16012">
    <property type="entry name" value="ALP"/>
    <property type="match status" value="1"/>
</dbReference>
<comment type="cofactor">
    <cofactor evidence="3">
        <name>Zn(2+)</name>
        <dbReference type="ChEBI" id="CHEBI:29105"/>
    </cofactor>
    <text evidence="3">Binds 2 Zn(2+) ions.</text>
</comment>
<dbReference type="AlphaFoldDB" id="A0A0D7W0Z0"/>
<dbReference type="InterPro" id="IPR039559">
    <property type="entry name" value="AIM6_PI-PLC-like_dom"/>
</dbReference>
<comment type="cofactor">
    <cofactor evidence="3">
        <name>Mg(2+)</name>
        <dbReference type="ChEBI" id="CHEBI:18420"/>
    </cofactor>
    <text evidence="3">Binds 1 Mg(2+) ion.</text>
</comment>
<dbReference type="STRING" id="1382798.PK35_10585"/>
<feature type="binding site" evidence="3">
    <location>
        <position position="470"/>
    </location>
    <ligand>
        <name>Zn(2+)</name>
        <dbReference type="ChEBI" id="CHEBI:29105"/>
        <label>2</label>
    </ligand>
</feature>
<protein>
    <submittedName>
        <fullName evidence="5">Alkaline phosphatase</fullName>
    </submittedName>
</protein>
<dbReference type="EMBL" id="JTDV01000010">
    <property type="protein sequence ID" value="KJD32368.1"/>
    <property type="molecule type" value="Genomic_DNA"/>
</dbReference>
<dbReference type="PANTHER" id="PTHR11596">
    <property type="entry name" value="ALKALINE PHOSPHATASE"/>
    <property type="match status" value="1"/>
</dbReference>
<evidence type="ECO:0000313" key="5">
    <source>
        <dbReference type="EMBL" id="KJD32368.1"/>
    </source>
</evidence>
<dbReference type="InterPro" id="IPR017850">
    <property type="entry name" value="Alkaline_phosphatase_core_sf"/>
</dbReference>
<name>A0A0D7W0Z0_9FLAO</name>
<accession>A0A0D7W0Z0</accession>
<feature type="binding site" evidence="3">
    <location>
        <position position="466"/>
    </location>
    <ligand>
        <name>Zn(2+)</name>
        <dbReference type="ChEBI" id="CHEBI:29105"/>
        <label>2</label>
    </ligand>
</feature>
<dbReference type="PATRIC" id="fig|1382798.3.peg.671"/>
<dbReference type="EMBL" id="JTDV01000010">
    <property type="protein sequence ID" value="KJD32379.1"/>
    <property type="molecule type" value="Genomic_DNA"/>
</dbReference>
<proteinExistence type="inferred from homology"/>
<dbReference type="Pfam" id="PF13653">
    <property type="entry name" value="GDPD_2"/>
    <property type="match status" value="1"/>
</dbReference>
<keyword evidence="3" id="KW-0460">Magnesium</keyword>
<dbReference type="CDD" id="cd08577">
    <property type="entry name" value="PI-PLCc_GDPD_SF_unchar3"/>
    <property type="match status" value="1"/>
</dbReference>
<sequence>MIHAHNDYENPLPFWNAYANGANSIEVDVILKNDTLYVAHEETSIKSNRTIERLYLKPLTEALNLELGSLQKLQLLIDIKTEAVSTLNQIVETLKKHPQLIENKSISFVISGNRPQPQDYLKYPEFIQFDYQSLEPISDPKIWDKIALISLPFKRYSVWNGKGRFTEDNLIKVKKAIAKAHSYHKPFRFWGSPDGKSAWKSLHDLGVDYINTDAPATCYTYLSTLKQRTYTNTFHSPVYTPTYESDQKDTEVKNIILLIGDGNGLSQISAATLANQGALTLTQLKSIGFIKTQSADDFTTDSAAAGTAIATGEKTYNRSIGMDINRKPIENLTEFLYKYDFVTGCITTDEITGATPSSFYAHQIDRDMTDGITADLITSKLNLFIGGGANRFSDTNLDKTFAVVNNLSEIETSTEQKIGHFLSEYGVSSMTEGRGHILAEATKQALTFLNNKNKPFFLMVEGAKIDTYGHFNKIDGIVSEGIDFDTAITEAIKFADTDKNTLVIITADHETSGLSIPQGDVKQQIIEGDFTTFDHTGTMVPIFAYGPQSYKFSGVYENNTIFNKVKEVLKL</sequence>
<evidence type="ECO:0000313" key="7">
    <source>
        <dbReference type="Proteomes" id="UP000032361"/>
    </source>
</evidence>
<feature type="binding site" evidence="3">
    <location>
        <position position="461"/>
    </location>
    <ligand>
        <name>Mg(2+)</name>
        <dbReference type="ChEBI" id="CHEBI:18420"/>
    </ligand>
</feature>
<comment type="caution">
    <text evidence="5">The sequence shown here is derived from an EMBL/GenBank/DDBJ whole genome shotgun (WGS) entry which is preliminary data.</text>
</comment>
<dbReference type="SUPFAM" id="SSF51695">
    <property type="entry name" value="PLC-like phosphodiesterases"/>
    <property type="match status" value="1"/>
</dbReference>
<keyword evidence="7" id="KW-1185">Reference proteome</keyword>
<feature type="active site" description="Phosphoserine intermediate" evidence="2">
    <location>
        <position position="302"/>
    </location>
</feature>
<feature type="binding site" evidence="3">
    <location>
        <position position="261"/>
    </location>
    <ligand>
        <name>Zn(2+)</name>
        <dbReference type="ChEBI" id="CHEBI:29105"/>
        <label>2</label>
    </ligand>
</feature>
<keyword evidence="3" id="KW-0479">Metal-binding</keyword>
<feature type="binding site" evidence="3">
    <location>
        <position position="508"/>
    </location>
    <ligand>
        <name>Zn(2+)</name>
        <dbReference type="ChEBI" id="CHEBI:29105"/>
        <label>2</label>
    </ligand>
</feature>
<evidence type="ECO:0000256" key="2">
    <source>
        <dbReference type="PIRSR" id="PIRSR601952-1"/>
    </source>
</evidence>
<dbReference type="GO" id="GO:0004035">
    <property type="term" value="F:alkaline phosphatase activity"/>
    <property type="evidence" value="ECO:0007669"/>
    <property type="project" value="TreeGrafter"/>
</dbReference>
<feature type="binding site" evidence="3">
    <location>
        <position position="509"/>
    </location>
    <ligand>
        <name>Zn(2+)</name>
        <dbReference type="ChEBI" id="CHEBI:29105"/>
        <label>2</label>
    </ligand>
</feature>
<comment type="similarity">
    <text evidence="4">Belongs to the alkaline phosphatase family.</text>
</comment>
<dbReference type="GO" id="GO:0008081">
    <property type="term" value="F:phosphoric diester hydrolase activity"/>
    <property type="evidence" value="ECO:0007669"/>
    <property type="project" value="InterPro"/>
</dbReference>
<dbReference type="PANTHER" id="PTHR11596:SF5">
    <property type="entry name" value="ALKALINE PHOSPHATASE"/>
    <property type="match status" value="1"/>
</dbReference>
<dbReference type="GO" id="GO:0046872">
    <property type="term" value="F:metal ion binding"/>
    <property type="evidence" value="ECO:0007669"/>
    <property type="project" value="UniProtKB-KW"/>
</dbReference>
<dbReference type="SUPFAM" id="SSF53649">
    <property type="entry name" value="Alkaline phosphatase-like"/>
    <property type="match status" value="1"/>
</dbReference>